<dbReference type="RefSeq" id="XP_060322965.1">
    <property type="nucleotide sequence ID" value="XM_060466362.1"/>
</dbReference>
<keyword evidence="3" id="KW-1185">Reference proteome</keyword>
<gene>
    <name evidence="2" type="ORF">EV420DRAFT_1209044</name>
</gene>
<comment type="caution">
    <text evidence="2">The sequence shown here is derived from an EMBL/GenBank/DDBJ whole genome shotgun (WGS) entry which is preliminary data.</text>
</comment>
<name>A0AA39JB44_ARMTA</name>
<organism evidence="2 3">
    <name type="scientific">Armillaria tabescens</name>
    <name type="common">Ringless honey mushroom</name>
    <name type="synonym">Agaricus tabescens</name>
    <dbReference type="NCBI Taxonomy" id="1929756"/>
    <lineage>
        <taxon>Eukaryota</taxon>
        <taxon>Fungi</taxon>
        <taxon>Dikarya</taxon>
        <taxon>Basidiomycota</taxon>
        <taxon>Agaricomycotina</taxon>
        <taxon>Agaricomycetes</taxon>
        <taxon>Agaricomycetidae</taxon>
        <taxon>Agaricales</taxon>
        <taxon>Marasmiineae</taxon>
        <taxon>Physalacriaceae</taxon>
        <taxon>Desarmillaria</taxon>
    </lineage>
</organism>
<dbReference type="AlphaFoldDB" id="A0AA39JB44"/>
<feature type="compositionally biased region" description="Basic residues" evidence="1">
    <location>
        <begin position="85"/>
        <end position="103"/>
    </location>
</feature>
<dbReference type="EMBL" id="JAUEPS010000096">
    <property type="protein sequence ID" value="KAK0438521.1"/>
    <property type="molecule type" value="Genomic_DNA"/>
</dbReference>
<proteinExistence type="predicted"/>
<evidence type="ECO:0000313" key="2">
    <source>
        <dbReference type="EMBL" id="KAK0438521.1"/>
    </source>
</evidence>
<feature type="region of interest" description="Disordered" evidence="1">
    <location>
        <begin position="72"/>
        <end position="103"/>
    </location>
</feature>
<protein>
    <submittedName>
        <fullName evidence="2">Uncharacterized protein</fullName>
    </submittedName>
</protein>
<dbReference type="GeneID" id="85349910"/>
<accession>A0AA39JB44</accession>
<evidence type="ECO:0000313" key="3">
    <source>
        <dbReference type="Proteomes" id="UP001175211"/>
    </source>
</evidence>
<reference evidence="2" key="1">
    <citation type="submission" date="2023-06" db="EMBL/GenBank/DDBJ databases">
        <authorList>
            <consortium name="Lawrence Berkeley National Laboratory"/>
            <person name="Ahrendt S."/>
            <person name="Sahu N."/>
            <person name="Indic B."/>
            <person name="Wong-Bajracharya J."/>
            <person name="Merenyi Z."/>
            <person name="Ke H.-M."/>
            <person name="Monk M."/>
            <person name="Kocsube S."/>
            <person name="Drula E."/>
            <person name="Lipzen A."/>
            <person name="Balint B."/>
            <person name="Henrissat B."/>
            <person name="Andreopoulos B."/>
            <person name="Martin F.M."/>
            <person name="Harder C.B."/>
            <person name="Rigling D."/>
            <person name="Ford K.L."/>
            <person name="Foster G.D."/>
            <person name="Pangilinan J."/>
            <person name="Papanicolaou A."/>
            <person name="Barry K."/>
            <person name="LaButti K."/>
            <person name="Viragh M."/>
            <person name="Koriabine M."/>
            <person name="Yan M."/>
            <person name="Riley R."/>
            <person name="Champramary S."/>
            <person name="Plett K.L."/>
            <person name="Tsai I.J."/>
            <person name="Slot J."/>
            <person name="Sipos G."/>
            <person name="Plett J."/>
            <person name="Nagy L.G."/>
            <person name="Grigoriev I.V."/>
        </authorList>
    </citation>
    <scope>NUCLEOTIDE SEQUENCE</scope>
    <source>
        <strain evidence="2">CCBAS 213</strain>
    </source>
</reference>
<evidence type="ECO:0000256" key="1">
    <source>
        <dbReference type="SAM" id="MobiDB-lite"/>
    </source>
</evidence>
<dbReference type="Proteomes" id="UP001175211">
    <property type="component" value="Unassembled WGS sequence"/>
</dbReference>
<sequence length="171" mass="20337">MKEQDLWSVYNGLAVHRSIFGLWHSQLSTTPRTCIGTAKRIREGMCFGVKSAMHVCGFGVLSIFPRRNAWSSWTSHPSHREPPHVRRRPRHRRRGGSAKHHPLLRRIHHPPTLPHWRYSQPTLHCRPLVQDHPREPRLWHPSHPHQQKRRGIRHDPHEDCHKPFWTSQLLY</sequence>